<proteinExistence type="predicted"/>
<evidence type="ECO:0000256" key="1">
    <source>
        <dbReference type="SAM" id="SignalP"/>
    </source>
</evidence>
<feature type="chain" id="PRO_5010271572" evidence="1">
    <location>
        <begin position="42"/>
        <end position="151"/>
    </location>
</feature>
<keyword evidence="1" id="KW-0732">Signal</keyword>
<keyword evidence="3" id="KW-1185">Reference proteome</keyword>
<dbReference type="EMBL" id="FPBD01000001">
    <property type="protein sequence ID" value="SFT49943.1"/>
    <property type="molecule type" value="Genomic_DNA"/>
</dbReference>
<protein>
    <submittedName>
        <fullName evidence="2">Uncharacterized protein</fullName>
    </submittedName>
</protein>
<gene>
    <name evidence="2" type="ORF">SAMN05444141_101880</name>
</gene>
<dbReference type="AlphaFoldDB" id="A0A1I6YHF8"/>
<feature type="signal peptide" evidence="1">
    <location>
        <begin position="1"/>
        <end position="41"/>
    </location>
</feature>
<reference evidence="3" key="1">
    <citation type="submission" date="2016-10" db="EMBL/GenBank/DDBJ databases">
        <authorList>
            <person name="Varghese N."/>
            <person name="Submissions S."/>
        </authorList>
    </citation>
    <scope>NUCLEOTIDE SEQUENCE [LARGE SCALE GENOMIC DNA]</scope>
    <source>
        <strain evidence="3">DSM 17465</strain>
    </source>
</reference>
<dbReference type="RefSeq" id="WP_128647344.1">
    <property type="nucleotide sequence ID" value="NZ_FPBD01000001.1"/>
</dbReference>
<evidence type="ECO:0000313" key="3">
    <source>
        <dbReference type="Proteomes" id="UP000183371"/>
    </source>
</evidence>
<organism evidence="2 3">
    <name type="scientific">Pseudovibrio denitrificans</name>
    <dbReference type="NCBI Taxonomy" id="258256"/>
    <lineage>
        <taxon>Bacteria</taxon>
        <taxon>Pseudomonadati</taxon>
        <taxon>Pseudomonadota</taxon>
        <taxon>Alphaproteobacteria</taxon>
        <taxon>Hyphomicrobiales</taxon>
        <taxon>Stappiaceae</taxon>
        <taxon>Pseudovibrio</taxon>
    </lineage>
</organism>
<evidence type="ECO:0000313" key="2">
    <source>
        <dbReference type="EMBL" id="SFT49943.1"/>
    </source>
</evidence>
<name>A0A1I6YHF8_9HYPH</name>
<dbReference type="Proteomes" id="UP000183371">
    <property type="component" value="Unassembled WGS sequence"/>
</dbReference>
<accession>A0A1I6YHF8</accession>
<sequence>MRKVVSAAISVQQTWPSNQRSIMHPKLKLAAALVLSGVALAACQSPNQKRIHENIKSGKYPLTYTKKVGKYTLSYGKPDKTQNWQFLLSITPTTNPFRDQKVLETIFETVTPMCNSLLPNADPNRFGILSKKPLVDESTQTSRILLSCKTR</sequence>